<protein>
    <submittedName>
        <fullName evidence="2">Uncharacterized protein</fullName>
    </submittedName>
</protein>
<name>A0A7G8PWA5_9FLAO</name>
<proteinExistence type="predicted"/>
<keyword evidence="1" id="KW-0732">Signal</keyword>
<evidence type="ECO:0000313" key="3">
    <source>
        <dbReference type="Proteomes" id="UP000515514"/>
    </source>
</evidence>
<sequence>MKKGILLVAVFLFGMTTQTFSQRRQNTDRDPGKQYRYYNAQEIRFVENGVLYAVRTDGTFQFRDLQQMYVNTYNRRTHNTIYYPSAPGQVVYTSNRRSYEPRLIVNQYGQVVRVGESLITYNRFGQVRSIGRIPLKYHKGLLKEVGDLKIKYNHYGEIKDLRGSVNRYNEKYWHEDWYKNNNDYWIDNDRKRKRK</sequence>
<feature type="chain" id="PRO_5028820061" evidence="1">
    <location>
        <begin position="22"/>
        <end position="195"/>
    </location>
</feature>
<dbReference type="EMBL" id="CP052909">
    <property type="protein sequence ID" value="QNJ98621.1"/>
    <property type="molecule type" value="Genomic_DNA"/>
</dbReference>
<dbReference type="RefSeq" id="WP_186988417.1">
    <property type="nucleotide sequence ID" value="NZ_CP052909.1"/>
</dbReference>
<feature type="signal peptide" evidence="1">
    <location>
        <begin position="1"/>
        <end position="21"/>
    </location>
</feature>
<dbReference type="Proteomes" id="UP000515514">
    <property type="component" value="Chromosome"/>
</dbReference>
<accession>A0A7G8PWA5</accession>
<organism evidence="2 3">
    <name type="scientific">Constantimarinum furrinae</name>
    <dbReference type="NCBI Taxonomy" id="2562285"/>
    <lineage>
        <taxon>Bacteria</taxon>
        <taxon>Pseudomonadati</taxon>
        <taxon>Bacteroidota</taxon>
        <taxon>Flavobacteriia</taxon>
        <taxon>Flavobacteriales</taxon>
        <taxon>Flavobacteriaceae</taxon>
        <taxon>Altibacter/Constantimarinum group</taxon>
        <taxon>Constantimarinum</taxon>
    </lineage>
</organism>
<dbReference type="KEGG" id="alti:ALE3EI_2074"/>
<reference evidence="2 3" key="1">
    <citation type="submission" date="2020-04" db="EMBL/GenBank/DDBJ databases">
        <title>Genome sequence of Altibacter aquimarinus strain ALE3EI.</title>
        <authorList>
            <person name="Oh H.-M."/>
            <person name="Jang D."/>
        </authorList>
    </citation>
    <scope>NUCLEOTIDE SEQUENCE [LARGE SCALE GENOMIC DNA]</scope>
    <source>
        <strain evidence="2 3">ALE3EI</strain>
    </source>
</reference>
<evidence type="ECO:0000313" key="2">
    <source>
        <dbReference type="EMBL" id="QNJ98621.1"/>
    </source>
</evidence>
<keyword evidence="3" id="KW-1185">Reference proteome</keyword>
<dbReference type="AlphaFoldDB" id="A0A7G8PWA5"/>
<gene>
    <name evidence="2" type="ORF">ALE3EI_2074</name>
</gene>
<evidence type="ECO:0000256" key="1">
    <source>
        <dbReference type="SAM" id="SignalP"/>
    </source>
</evidence>